<dbReference type="OrthoDB" id="773208at2759"/>
<dbReference type="Pfam" id="PF25019">
    <property type="entry name" value="LRR_R13L1-DRL21"/>
    <property type="match status" value="1"/>
</dbReference>
<evidence type="ECO:0000256" key="1">
    <source>
        <dbReference type="ARBA" id="ARBA00022737"/>
    </source>
</evidence>
<dbReference type="Proteomes" id="UP000634136">
    <property type="component" value="Unassembled WGS sequence"/>
</dbReference>
<evidence type="ECO:0000259" key="4">
    <source>
        <dbReference type="Pfam" id="PF18052"/>
    </source>
</evidence>
<dbReference type="InterPro" id="IPR041118">
    <property type="entry name" value="Rx_N"/>
</dbReference>
<dbReference type="GO" id="GO:0000166">
    <property type="term" value="F:nucleotide binding"/>
    <property type="evidence" value="ECO:0007669"/>
    <property type="project" value="UniProtKB-KW"/>
</dbReference>
<dbReference type="Pfam" id="PF18052">
    <property type="entry name" value="Rx_N"/>
    <property type="match status" value="1"/>
</dbReference>
<evidence type="ECO:0000259" key="5">
    <source>
        <dbReference type="Pfam" id="PF25019"/>
    </source>
</evidence>
<keyword evidence="2" id="KW-0547">Nucleotide-binding</keyword>
<evidence type="ECO:0000313" key="6">
    <source>
        <dbReference type="EMBL" id="KAF7824619.1"/>
    </source>
</evidence>
<dbReference type="PANTHER" id="PTHR47186">
    <property type="entry name" value="LEUCINE-RICH REPEAT-CONTAINING PROTEIN 57"/>
    <property type="match status" value="1"/>
</dbReference>
<evidence type="ECO:0000313" key="7">
    <source>
        <dbReference type="Proteomes" id="UP000634136"/>
    </source>
</evidence>
<feature type="domain" description="Disease resistance N-terminal" evidence="4">
    <location>
        <begin position="14"/>
        <end position="99"/>
    </location>
</feature>
<dbReference type="SUPFAM" id="SSF52058">
    <property type="entry name" value="L domain-like"/>
    <property type="match status" value="1"/>
</dbReference>
<proteinExistence type="predicted"/>
<dbReference type="PANTHER" id="PTHR47186:SF42">
    <property type="entry name" value="DISEASE RESISTANCE RPP13-LIKE PROTEIN 1"/>
    <property type="match status" value="1"/>
</dbReference>
<gene>
    <name evidence="6" type="ORF">G2W53_022763</name>
</gene>
<keyword evidence="3" id="KW-0611">Plant defense</keyword>
<organism evidence="6 7">
    <name type="scientific">Senna tora</name>
    <dbReference type="NCBI Taxonomy" id="362788"/>
    <lineage>
        <taxon>Eukaryota</taxon>
        <taxon>Viridiplantae</taxon>
        <taxon>Streptophyta</taxon>
        <taxon>Embryophyta</taxon>
        <taxon>Tracheophyta</taxon>
        <taxon>Spermatophyta</taxon>
        <taxon>Magnoliopsida</taxon>
        <taxon>eudicotyledons</taxon>
        <taxon>Gunneridae</taxon>
        <taxon>Pentapetalae</taxon>
        <taxon>rosids</taxon>
        <taxon>fabids</taxon>
        <taxon>Fabales</taxon>
        <taxon>Fabaceae</taxon>
        <taxon>Caesalpinioideae</taxon>
        <taxon>Cassia clade</taxon>
        <taxon>Senna</taxon>
    </lineage>
</organism>
<dbReference type="GO" id="GO:0006952">
    <property type="term" value="P:defense response"/>
    <property type="evidence" value="ECO:0007669"/>
    <property type="project" value="UniProtKB-KW"/>
</dbReference>
<sequence>MATDSIVGDILLNVLQVAFNKLASSDFLDFFRARRLDETLQKLNVTLLSINAVINDAEKKQISEDVKAWLDAVKDAAYEAEDLLDEIDTELSKYKMEAEFQASTGKVRNIFSTASASSFDKDFESRMKKCLENLENMASEKDRLGLTEGVGAGLRMVVPNIRQSSSFLWKEGEAYNLPKMIRHFSYIRNSAEASKLLKAICEAKRLRTFLPLGRTDQDYFNMPSSVIHDLLSKLRRLRVLSFSDYSNITELPDSIGNLKHLRYLNLSGIGVKRLPDSICLLHNLQTLNLRYCVSLEKLPPDMHKLINLRNLDFSETNVREMPKQLGNLKNLQFLPSFLVGKYNETSIKQLGELNALETLSILELQNVVDPMEALEAKFKNKIHLEKLMLGWSTNDDRSFNEMHVLEKLQPHQNLKELSISNYGGIKFPFWFADNTLSNVVSLELINCKNCFFLPSLGLLPSLKSLSIIRFDTVEAIGPKFFGNSACTTPFVSLEILRFQEMVRWEEWECSDVSDAFPCLQELHIEKCPRLKEHLPAKLLSLRKLVIDECERLVASIPCAPTIQELVLRNCGKLQMEFIPPTLSNLVIMNCPQVESFLKARGVAIKSEAS</sequence>
<keyword evidence="1" id="KW-0677">Repeat</keyword>
<protein>
    <submittedName>
        <fullName evidence="6">Putative disease resistance protein</fullName>
    </submittedName>
</protein>
<keyword evidence="7" id="KW-1185">Reference proteome</keyword>
<dbReference type="InterPro" id="IPR056789">
    <property type="entry name" value="LRR_R13L1-DRL21"/>
</dbReference>
<comment type="caution">
    <text evidence="6">The sequence shown here is derived from an EMBL/GenBank/DDBJ whole genome shotgun (WGS) entry which is preliminary data.</text>
</comment>
<dbReference type="AlphaFoldDB" id="A0A834TNF3"/>
<accession>A0A834TNF3</accession>
<evidence type="ECO:0000256" key="3">
    <source>
        <dbReference type="ARBA" id="ARBA00022821"/>
    </source>
</evidence>
<name>A0A834TNF3_9FABA</name>
<evidence type="ECO:0000256" key="2">
    <source>
        <dbReference type="ARBA" id="ARBA00022741"/>
    </source>
</evidence>
<reference evidence="6" key="1">
    <citation type="submission" date="2020-09" db="EMBL/GenBank/DDBJ databases">
        <title>Genome-Enabled Discovery of Anthraquinone Biosynthesis in Senna tora.</title>
        <authorList>
            <person name="Kang S.-H."/>
            <person name="Pandey R.P."/>
            <person name="Lee C.-M."/>
            <person name="Sim J.-S."/>
            <person name="Jeong J.-T."/>
            <person name="Choi B.-S."/>
            <person name="Jung M."/>
            <person name="Ginzburg D."/>
            <person name="Zhao K."/>
            <person name="Won S.Y."/>
            <person name="Oh T.-J."/>
            <person name="Yu Y."/>
            <person name="Kim N.-H."/>
            <person name="Lee O.R."/>
            <person name="Lee T.-H."/>
            <person name="Bashyal P."/>
            <person name="Kim T.-S."/>
            <person name="Lee W.-H."/>
            <person name="Kawkins C."/>
            <person name="Kim C.-K."/>
            <person name="Kim J.S."/>
            <person name="Ahn B.O."/>
            <person name="Rhee S.Y."/>
            <person name="Sohng J.K."/>
        </authorList>
    </citation>
    <scope>NUCLEOTIDE SEQUENCE</scope>
    <source>
        <tissue evidence="6">Leaf</tissue>
    </source>
</reference>
<dbReference type="EMBL" id="JAAIUW010000007">
    <property type="protein sequence ID" value="KAF7824619.1"/>
    <property type="molecule type" value="Genomic_DNA"/>
</dbReference>
<dbReference type="Gene3D" id="1.20.5.4130">
    <property type="match status" value="1"/>
</dbReference>
<feature type="domain" description="R13L1/DRL21-like LRR repeat region" evidence="5">
    <location>
        <begin position="347"/>
        <end position="468"/>
    </location>
</feature>
<dbReference type="InterPro" id="IPR032675">
    <property type="entry name" value="LRR_dom_sf"/>
</dbReference>
<dbReference type="Gene3D" id="3.80.10.10">
    <property type="entry name" value="Ribonuclease Inhibitor"/>
    <property type="match status" value="1"/>
</dbReference>